<keyword evidence="6" id="KW-1185">Reference proteome</keyword>
<dbReference type="PANTHER" id="PTHR30270">
    <property type="entry name" value="THIAMINE-MONOPHOSPHATE KINASE"/>
    <property type="match status" value="1"/>
</dbReference>
<keyword evidence="2" id="KW-0808">Transferase</keyword>
<dbReference type="EC" id="2.7.4.16" evidence="2"/>
<reference evidence="6" key="1">
    <citation type="submission" date="2017-04" db="EMBL/GenBank/DDBJ databases">
        <authorList>
            <person name="Varghese N."/>
            <person name="Submissions S."/>
        </authorList>
    </citation>
    <scope>NUCLEOTIDE SEQUENCE [LARGE SCALE GENOMIC DNA]</scope>
</reference>
<dbReference type="Pfam" id="PF02769">
    <property type="entry name" value="AIRS_C"/>
    <property type="match status" value="1"/>
</dbReference>
<feature type="binding site" evidence="2">
    <location>
        <position position="211"/>
    </location>
    <ligand>
        <name>Mg(2+)</name>
        <dbReference type="ChEBI" id="CHEBI:18420"/>
        <label>3</label>
    </ligand>
</feature>
<gene>
    <name evidence="2" type="primary">thiL</name>
    <name evidence="5" type="ORF">SAMN06297229_2182</name>
</gene>
<dbReference type="GO" id="GO:0009030">
    <property type="term" value="F:thiamine-phosphate kinase activity"/>
    <property type="evidence" value="ECO:0007669"/>
    <property type="project" value="UniProtKB-UniRule"/>
</dbReference>
<evidence type="ECO:0000313" key="6">
    <source>
        <dbReference type="Proteomes" id="UP000194450"/>
    </source>
</evidence>
<dbReference type="OrthoDB" id="9802811at2"/>
<name>A0A1Y6G460_9GAMM</name>
<dbReference type="GO" id="GO:0009229">
    <property type="term" value="P:thiamine diphosphate biosynthetic process"/>
    <property type="evidence" value="ECO:0007669"/>
    <property type="project" value="UniProtKB-UniRule"/>
</dbReference>
<dbReference type="UniPathway" id="UPA00060">
    <property type="reaction ID" value="UER00142"/>
</dbReference>
<keyword evidence="2" id="KW-0547">Nucleotide-binding</keyword>
<comment type="catalytic activity">
    <reaction evidence="2">
        <text>thiamine phosphate + ATP = thiamine diphosphate + ADP</text>
        <dbReference type="Rhea" id="RHEA:15913"/>
        <dbReference type="ChEBI" id="CHEBI:30616"/>
        <dbReference type="ChEBI" id="CHEBI:37575"/>
        <dbReference type="ChEBI" id="CHEBI:58937"/>
        <dbReference type="ChEBI" id="CHEBI:456216"/>
        <dbReference type="EC" id="2.7.4.16"/>
    </reaction>
</comment>
<accession>A0A1Y6G460</accession>
<feature type="binding site" evidence="2">
    <location>
        <position position="262"/>
    </location>
    <ligand>
        <name>substrate</name>
    </ligand>
</feature>
<keyword evidence="2 5" id="KW-0418">Kinase</keyword>
<dbReference type="SUPFAM" id="SSF55326">
    <property type="entry name" value="PurM N-terminal domain-like"/>
    <property type="match status" value="1"/>
</dbReference>
<comment type="similarity">
    <text evidence="2">Belongs to the thiamine-monophosphate kinase family.</text>
</comment>
<feature type="domain" description="PurM-like C-terminal" evidence="4">
    <location>
        <begin position="150"/>
        <end position="298"/>
    </location>
</feature>
<keyword evidence="2" id="KW-0479">Metal-binding</keyword>
<dbReference type="HAMAP" id="MF_02128">
    <property type="entry name" value="TMP_kinase"/>
    <property type="match status" value="1"/>
</dbReference>
<dbReference type="InterPro" id="IPR006283">
    <property type="entry name" value="ThiL-like"/>
</dbReference>
<dbReference type="PIRSF" id="PIRSF005303">
    <property type="entry name" value="Thiam_monoph_kin"/>
    <property type="match status" value="1"/>
</dbReference>
<keyword evidence="2" id="KW-0460">Magnesium</keyword>
<dbReference type="AlphaFoldDB" id="A0A1Y6G460"/>
<protein>
    <recommendedName>
        <fullName evidence="2">Thiamine-monophosphate kinase</fullName>
        <shortName evidence="2">TMP kinase</shortName>
        <shortName evidence="2">Thiamine-phosphate kinase</shortName>
        <ecNumber evidence="2">2.7.4.16</ecNumber>
    </recommendedName>
</protein>
<dbReference type="Gene3D" id="3.90.650.10">
    <property type="entry name" value="PurM-like C-terminal domain"/>
    <property type="match status" value="1"/>
</dbReference>
<dbReference type="RefSeq" id="WP_086435315.1">
    <property type="nucleotide sequence ID" value="NZ_FXWH01000003.1"/>
</dbReference>
<feature type="binding site" evidence="2">
    <location>
        <position position="47"/>
    </location>
    <ligand>
        <name>Mg(2+)</name>
        <dbReference type="ChEBI" id="CHEBI:18420"/>
        <label>2</label>
    </ligand>
</feature>
<feature type="binding site" evidence="2">
    <location>
        <position position="319"/>
    </location>
    <ligand>
        <name>substrate</name>
    </ligand>
</feature>
<feature type="binding site" evidence="2">
    <location>
        <position position="214"/>
    </location>
    <ligand>
        <name>Mg(2+)</name>
        <dbReference type="ChEBI" id="CHEBI:18420"/>
        <label>5</label>
    </ligand>
</feature>
<proteinExistence type="inferred from homology"/>
<keyword evidence="2" id="KW-0067">ATP-binding</keyword>
<feature type="binding site" evidence="2">
    <location>
        <position position="30"/>
    </location>
    <ligand>
        <name>Mg(2+)</name>
        <dbReference type="ChEBI" id="CHEBI:18420"/>
        <label>3</label>
    </ligand>
</feature>
<evidence type="ECO:0000313" key="5">
    <source>
        <dbReference type="EMBL" id="SMQ80422.1"/>
    </source>
</evidence>
<dbReference type="InterPro" id="IPR010918">
    <property type="entry name" value="PurM-like_C_dom"/>
</dbReference>
<evidence type="ECO:0000259" key="3">
    <source>
        <dbReference type="Pfam" id="PF00586"/>
    </source>
</evidence>
<comment type="pathway">
    <text evidence="2">Cofactor biosynthesis; thiamine diphosphate biosynthesis; thiamine diphosphate from thiamine phosphate: step 1/1.</text>
</comment>
<sequence length="325" mass="34480">MSRGEFNLIDAYFSKLGSTRRDVVLGVGDDCAIVQPLANSELMVATDTMVAGVHFDENTPARALGHKIAAVNLSDLAAMGAEPAWLSLAITLPEMDTDWLHEFAAGLHEICSYYGCALIGGDTTRGPLSLTVTAQGQAPAGVGIRRSGAKAGDWVYVSGALGDAGLALAASQNKVTLAAHHQQRVQERLHFPTPQVALGIGLRGIASAAIDVSDGLLADLGHILKASKVGARLELNEMPLSLALIETLEYEQALHYALSSGDDYELCFTVPDERRGMLETALAHTAVKPVCIGRLTSQTEQIQLLLDGEPWQAPAQSGFDHFKAD</sequence>
<dbReference type="GO" id="GO:0009228">
    <property type="term" value="P:thiamine biosynthetic process"/>
    <property type="evidence" value="ECO:0007669"/>
    <property type="project" value="UniProtKB-KW"/>
</dbReference>
<evidence type="ECO:0000256" key="2">
    <source>
        <dbReference type="HAMAP-Rule" id="MF_02128"/>
    </source>
</evidence>
<feature type="binding site" evidence="2">
    <location>
        <position position="75"/>
    </location>
    <ligand>
        <name>Mg(2+)</name>
        <dbReference type="ChEBI" id="CHEBI:18420"/>
        <label>3</label>
    </ligand>
</feature>
<feature type="binding site" evidence="2">
    <location>
        <position position="122"/>
    </location>
    <ligand>
        <name>Mg(2+)</name>
        <dbReference type="ChEBI" id="CHEBI:18420"/>
        <label>1</label>
    </ligand>
</feature>
<comment type="function">
    <text evidence="2">Catalyzes the ATP-dependent phosphorylation of thiamine-monophosphate (TMP) to form thiamine-pyrophosphate (TPP), the active form of vitamin B1.</text>
</comment>
<dbReference type="PANTHER" id="PTHR30270:SF0">
    <property type="entry name" value="THIAMINE-MONOPHOSPHATE KINASE"/>
    <property type="match status" value="1"/>
</dbReference>
<evidence type="ECO:0000256" key="1">
    <source>
        <dbReference type="ARBA" id="ARBA00022977"/>
    </source>
</evidence>
<dbReference type="NCBIfam" id="TIGR01379">
    <property type="entry name" value="thiL"/>
    <property type="match status" value="1"/>
</dbReference>
<dbReference type="InterPro" id="IPR036921">
    <property type="entry name" value="PurM-like_N_sf"/>
</dbReference>
<feature type="domain" description="PurM-like N-terminal" evidence="3">
    <location>
        <begin position="28"/>
        <end position="137"/>
    </location>
</feature>
<feature type="binding site" evidence="2">
    <location>
        <position position="213"/>
    </location>
    <ligand>
        <name>ATP</name>
        <dbReference type="ChEBI" id="CHEBI:30616"/>
    </ligand>
</feature>
<feature type="binding site" evidence="2">
    <location>
        <position position="75"/>
    </location>
    <ligand>
        <name>Mg(2+)</name>
        <dbReference type="ChEBI" id="CHEBI:18420"/>
        <label>4</label>
    </ligand>
</feature>
<comment type="miscellaneous">
    <text evidence="2">Reaction mechanism of ThiL seems to utilize a direct, inline transfer of the gamma-phosphate of ATP to TMP rather than a phosphorylated enzyme intermediate.</text>
</comment>
<dbReference type="Proteomes" id="UP000194450">
    <property type="component" value="Unassembled WGS sequence"/>
</dbReference>
<dbReference type="Pfam" id="PF00586">
    <property type="entry name" value="AIRS"/>
    <property type="match status" value="1"/>
</dbReference>
<feature type="binding site" evidence="2">
    <location>
        <position position="30"/>
    </location>
    <ligand>
        <name>Mg(2+)</name>
        <dbReference type="ChEBI" id="CHEBI:18420"/>
        <label>4</label>
    </ligand>
</feature>
<feature type="binding site" evidence="2">
    <location>
        <position position="54"/>
    </location>
    <ligand>
        <name>substrate</name>
    </ligand>
</feature>
<feature type="binding site" evidence="2">
    <location>
        <begin position="121"/>
        <end position="122"/>
    </location>
    <ligand>
        <name>ATP</name>
        <dbReference type="ChEBI" id="CHEBI:30616"/>
    </ligand>
</feature>
<dbReference type="Gene3D" id="3.30.1330.10">
    <property type="entry name" value="PurM-like, N-terminal domain"/>
    <property type="match status" value="1"/>
</dbReference>
<feature type="binding site" evidence="2">
    <location>
        <position position="146"/>
    </location>
    <ligand>
        <name>ATP</name>
        <dbReference type="ChEBI" id="CHEBI:30616"/>
    </ligand>
</feature>
<dbReference type="CDD" id="cd02194">
    <property type="entry name" value="ThiL"/>
    <property type="match status" value="1"/>
</dbReference>
<feature type="binding site" evidence="2">
    <location>
        <position position="47"/>
    </location>
    <ligand>
        <name>Mg(2+)</name>
        <dbReference type="ChEBI" id="CHEBI:18420"/>
        <label>1</label>
    </ligand>
</feature>
<dbReference type="GO" id="GO:0005524">
    <property type="term" value="F:ATP binding"/>
    <property type="evidence" value="ECO:0007669"/>
    <property type="project" value="UniProtKB-UniRule"/>
</dbReference>
<comment type="caution">
    <text evidence="2">Lacks conserved residue(s) required for the propagation of feature annotation.</text>
</comment>
<dbReference type="InterPro" id="IPR036676">
    <property type="entry name" value="PurM-like_C_sf"/>
</dbReference>
<evidence type="ECO:0000259" key="4">
    <source>
        <dbReference type="Pfam" id="PF02769"/>
    </source>
</evidence>
<feature type="binding site" evidence="2">
    <location>
        <position position="75"/>
    </location>
    <ligand>
        <name>Mg(2+)</name>
        <dbReference type="ChEBI" id="CHEBI:18420"/>
        <label>2</label>
    </ligand>
</feature>
<keyword evidence="1 2" id="KW-0784">Thiamine biosynthesis</keyword>
<feature type="binding site" evidence="2">
    <location>
        <position position="46"/>
    </location>
    <ligand>
        <name>Mg(2+)</name>
        <dbReference type="ChEBI" id="CHEBI:18420"/>
        <label>1</label>
    </ligand>
</feature>
<dbReference type="InterPro" id="IPR016188">
    <property type="entry name" value="PurM-like_N"/>
</dbReference>
<organism evidence="5 6">
    <name type="scientific">Pseudidiomarina planktonica</name>
    <dbReference type="NCBI Taxonomy" id="1323738"/>
    <lineage>
        <taxon>Bacteria</taxon>
        <taxon>Pseudomonadati</taxon>
        <taxon>Pseudomonadota</taxon>
        <taxon>Gammaproteobacteria</taxon>
        <taxon>Alteromonadales</taxon>
        <taxon>Idiomarinaceae</taxon>
        <taxon>Pseudidiomarina</taxon>
    </lineage>
</organism>
<dbReference type="SUPFAM" id="SSF56042">
    <property type="entry name" value="PurM C-terminal domain-like"/>
    <property type="match status" value="1"/>
</dbReference>
<dbReference type="GO" id="GO:0000287">
    <property type="term" value="F:magnesium ion binding"/>
    <property type="evidence" value="ECO:0007669"/>
    <property type="project" value="UniProtKB-UniRule"/>
</dbReference>
<dbReference type="EMBL" id="FXWH01000003">
    <property type="protein sequence ID" value="SMQ80422.1"/>
    <property type="molecule type" value="Genomic_DNA"/>
</dbReference>